<feature type="non-terminal residue" evidence="3">
    <location>
        <position position="1"/>
    </location>
</feature>
<dbReference type="Proteomes" id="UP000307440">
    <property type="component" value="Unassembled WGS sequence"/>
</dbReference>
<evidence type="ECO:0000313" key="4">
    <source>
        <dbReference type="Proteomes" id="UP000307440"/>
    </source>
</evidence>
<feature type="region of interest" description="Disordered" evidence="2">
    <location>
        <begin position="615"/>
        <end position="686"/>
    </location>
</feature>
<organism evidence="3 4">
    <name type="scientific">Coprinopsis marcescibilis</name>
    <name type="common">Agaric fungus</name>
    <name type="synonym">Psathyrella marcescibilis</name>
    <dbReference type="NCBI Taxonomy" id="230819"/>
    <lineage>
        <taxon>Eukaryota</taxon>
        <taxon>Fungi</taxon>
        <taxon>Dikarya</taxon>
        <taxon>Basidiomycota</taxon>
        <taxon>Agaricomycotina</taxon>
        <taxon>Agaricomycetes</taxon>
        <taxon>Agaricomycetidae</taxon>
        <taxon>Agaricales</taxon>
        <taxon>Agaricineae</taxon>
        <taxon>Psathyrellaceae</taxon>
        <taxon>Coprinopsis</taxon>
    </lineage>
</organism>
<keyword evidence="1" id="KW-0945">Host-virus interaction</keyword>
<feature type="region of interest" description="Disordered" evidence="2">
    <location>
        <begin position="970"/>
        <end position="997"/>
    </location>
</feature>
<feature type="compositionally biased region" description="Acidic residues" evidence="2">
    <location>
        <begin position="22"/>
        <end position="40"/>
    </location>
</feature>
<feature type="region of interest" description="Disordered" evidence="2">
    <location>
        <begin position="1152"/>
        <end position="1183"/>
    </location>
</feature>
<feature type="compositionally biased region" description="Basic and acidic residues" evidence="2">
    <location>
        <begin position="293"/>
        <end position="308"/>
    </location>
</feature>
<feature type="compositionally biased region" description="Polar residues" evidence="2">
    <location>
        <begin position="806"/>
        <end position="815"/>
    </location>
</feature>
<feature type="compositionally biased region" description="Polar residues" evidence="2">
    <location>
        <begin position="259"/>
        <end position="268"/>
    </location>
</feature>
<dbReference type="OrthoDB" id="2995604at2759"/>
<keyword evidence="4" id="KW-1185">Reference proteome</keyword>
<dbReference type="PANTHER" id="PTHR13037:SF24">
    <property type="entry name" value="POLYCOMB PROTEIN PCL-RELATED"/>
    <property type="match status" value="1"/>
</dbReference>
<evidence type="ECO:0000256" key="1">
    <source>
        <dbReference type="ARBA" id="ARBA00022581"/>
    </source>
</evidence>
<feature type="compositionally biased region" description="Low complexity" evidence="2">
    <location>
        <begin position="445"/>
        <end position="454"/>
    </location>
</feature>
<dbReference type="EMBL" id="ML210156">
    <property type="protein sequence ID" value="TFK28382.1"/>
    <property type="molecule type" value="Genomic_DNA"/>
</dbReference>
<feature type="region of interest" description="Disordered" evidence="2">
    <location>
        <begin position="1042"/>
        <end position="1070"/>
    </location>
</feature>
<feature type="compositionally biased region" description="Polar residues" evidence="2">
    <location>
        <begin position="154"/>
        <end position="167"/>
    </location>
</feature>
<feature type="compositionally biased region" description="Polar residues" evidence="2">
    <location>
        <begin position="1154"/>
        <end position="1168"/>
    </location>
</feature>
<feature type="compositionally biased region" description="Pro residues" evidence="2">
    <location>
        <begin position="676"/>
        <end position="686"/>
    </location>
</feature>
<protein>
    <submittedName>
        <fullName evidence="3">Uncharacterized protein</fullName>
    </submittedName>
</protein>
<accession>A0A5C3L6W6</accession>
<name>A0A5C3L6W6_COPMA</name>
<reference evidence="3 4" key="1">
    <citation type="journal article" date="2019" name="Nat. Ecol. Evol.">
        <title>Megaphylogeny resolves global patterns of mushroom evolution.</title>
        <authorList>
            <person name="Varga T."/>
            <person name="Krizsan K."/>
            <person name="Foldi C."/>
            <person name="Dima B."/>
            <person name="Sanchez-Garcia M."/>
            <person name="Sanchez-Ramirez S."/>
            <person name="Szollosi G.J."/>
            <person name="Szarkandi J.G."/>
            <person name="Papp V."/>
            <person name="Albert L."/>
            <person name="Andreopoulos W."/>
            <person name="Angelini C."/>
            <person name="Antonin V."/>
            <person name="Barry K.W."/>
            <person name="Bougher N.L."/>
            <person name="Buchanan P."/>
            <person name="Buyck B."/>
            <person name="Bense V."/>
            <person name="Catcheside P."/>
            <person name="Chovatia M."/>
            <person name="Cooper J."/>
            <person name="Damon W."/>
            <person name="Desjardin D."/>
            <person name="Finy P."/>
            <person name="Geml J."/>
            <person name="Haridas S."/>
            <person name="Hughes K."/>
            <person name="Justo A."/>
            <person name="Karasinski D."/>
            <person name="Kautmanova I."/>
            <person name="Kiss B."/>
            <person name="Kocsube S."/>
            <person name="Kotiranta H."/>
            <person name="LaButti K.M."/>
            <person name="Lechner B.E."/>
            <person name="Liimatainen K."/>
            <person name="Lipzen A."/>
            <person name="Lukacs Z."/>
            <person name="Mihaltcheva S."/>
            <person name="Morgado L.N."/>
            <person name="Niskanen T."/>
            <person name="Noordeloos M.E."/>
            <person name="Ohm R.A."/>
            <person name="Ortiz-Santana B."/>
            <person name="Ovrebo C."/>
            <person name="Racz N."/>
            <person name="Riley R."/>
            <person name="Savchenko A."/>
            <person name="Shiryaev A."/>
            <person name="Soop K."/>
            <person name="Spirin V."/>
            <person name="Szebenyi C."/>
            <person name="Tomsovsky M."/>
            <person name="Tulloss R.E."/>
            <person name="Uehling J."/>
            <person name="Grigoriev I.V."/>
            <person name="Vagvolgyi C."/>
            <person name="Papp T."/>
            <person name="Martin F.M."/>
            <person name="Miettinen O."/>
            <person name="Hibbett D.S."/>
            <person name="Nagy L.G."/>
        </authorList>
    </citation>
    <scope>NUCLEOTIDE SEQUENCE [LARGE SCALE GENOMIC DNA]</scope>
    <source>
        <strain evidence="3 4">CBS 121175</strain>
    </source>
</reference>
<evidence type="ECO:0000256" key="2">
    <source>
        <dbReference type="SAM" id="MobiDB-lite"/>
    </source>
</evidence>
<evidence type="ECO:0000313" key="3">
    <source>
        <dbReference type="EMBL" id="TFK28382.1"/>
    </source>
</evidence>
<feature type="region of interest" description="Disordered" evidence="2">
    <location>
        <begin position="910"/>
        <end position="938"/>
    </location>
</feature>
<feature type="region of interest" description="Disordered" evidence="2">
    <location>
        <begin position="120"/>
        <end position="145"/>
    </location>
</feature>
<feature type="region of interest" description="Disordered" evidence="2">
    <location>
        <begin position="792"/>
        <end position="838"/>
    </location>
</feature>
<feature type="region of interest" description="Disordered" evidence="2">
    <location>
        <begin position="384"/>
        <end position="454"/>
    </location>
</feature>
<feature type="region of interest" description="Disordered" evidence="2">
    <location>
        <begin position="1"/>
        <end position="41"/>
    </location>
</feature>
<feature type="region of interest" description="Disordered" evidence="2">
    <location>
        <begin position="154"/>
        <end position="173"/>
    </location>
</feature>
<feature type="compositionally biased region" description="Basic and acidic residues" evidence="2">
    <location>
        <begin position="321"/>
        <end position="331"/>
    </location>
</feature>
<feature type="compositionally biased region" description="Low complexity" evidence="2">
    <location>
        <begin position="1249"/>
        <end position="1262"/>
    </location>
</feature>
<feature type="compositionally biased region" description="Acidic residues" evidence="2">
    <location>
        <begin position="391"/>
        <end position="409"/>
    </location>
</feature>
<sequence>MPTLTLFQNRNTNFSYTVEDAHDNDEDDREEGDEYDDDDDVRSCLTTTETVESTTSAESDFIPFIPLVLQYERGMLHNGGQTRGGGSKMALDVSQAGGTYVRARTRSAVQSSRGVDAPVLRTCGTTYTPPSPTPSSNEGSLESMQSASLYSLNSASTQSPITPQTPVFTYEDDCGTVTPPISVCMDGEDDGTSTGTAGTTVDGVVTVASETHVSGDKKADLLSASRSRTLSPSSTRTSNSASSYFFRSPLPANQEDKSTVNPFNSVGSRSKRSPHQSARAFHAYVSQASKSTDVAHHSHHSDSAKPEDIVDVDGGVSRGGMEGRELRRDNDPTCDEDDDGGDRARSIFSIATSASCYSMESLDCGRIVVEGGTGMGSSVLGRLKQRKAGSVDEDEEVESEADVDEDGDFETARSEIIGPAQPVYDDGDNDIFTWASRDPPDEDASPASAPTASFPLNQAFLHPPVHHRVSDPTAQRRVKGEFDFGPFQEGLAPPPASAPPRRRSEPCLPDITIEAASVAEETTTGEDMSRSSTMLYPYHRAPTLNGGIVKGDMLGAGLGGFGMGMYKKYQQKIGVGRQTVDPRTLRKGRSAMDVGAGVTRVDEKSEWTLFLGVREEEVESRTRPRTKSTLNQLPEAQQRQRQRQVSERSRTKSMKRAAPPAVELGPFSAVDEDDGIPPPPSSPPPIPVIPVEVQKPLHRILPMPVRVAADELVASESEDDYGKVVNGGRGEARREHGHGLRRSGSAMPILGGSRTDELEVAPQDADWTLMLPLPNTKPSRARLPIGSVTGLATAPSTVNGRRGGDTTMSKSSRSYGKNIKKARSSAELSPRMDSSWAAPGILDSHRQDKMGMGRRDKVEMPFESLKTIKKELEKIEKVSTRLENARRRREATGAGEEDERLLAALVDYSRESSLDEPRSDGWDEDVRSEELLSEKDREDHRKIALEALSGRSTSASPAYSDAVTALEEMDVSSLPRRKNSQESNKFNSGTDSSGSSEMRFVTRLDKLLDGNRREVFGGVDPDALVPETRPVVALPVSFRNTKKDQSPAVNTLVPPSSPPVPTPPTTPPPKQNVNRLVSKAVLCPFPSVSHSPPASTRIPHPFAAAKPVGFPPASTLVTPDRHNSLSLSSRAPIGPSKAQGWSFSQYGGQPPAVASTSIGKRPATSSGSGRHGFQQGSIGNGFGGFTNPFGAPTAPVAPVARPKAATFPQSTSPRPAAPIVPLAVKKDFGVADEDGEAGRRDSAFAETMSISSKSSDSSTDTIVLPGSRRGSGDENTCSSFGEQKRSLVVDEAAGSLVVPERERRVSACSTVASFDDGPFDLDFPMPPTFHPAMPPMRKSSESDGPTVRHKPSISRLDMTPSPDLHGAAIEALSPVLGRDEDEELPPPTPLTPVEQRTIRVTLSPRNSPQKSPPQVSPSRRPLIHPVTVLDAVHPSASGWIEDEDEDEDEYGTDTDTIYEDAMSVLEEEYEDAMSMLSGVFYSARTSIDS</sequence>
<feature type="region of interest" description="Disordered" evidence="2">
    <location>
        <begin position="1377"/>
        <end position="1421"/>
    </location>
</feature>
<feature type="region of interest" description="Disordered" evidence="2">
    <location>
        <begin position="483"/>
        <end position="505"/>
    </location>
</feature>
<proteinExistence type="predicted"/>
<feature type="compositionally biased region" description="Low complexity" evidence="2">
    <location>
        <begin position="221"/>
        <end position="243"/>
    </location>
</feature>
<feature type="compositionally biased region" description="Pro residues" evidence="2">
    <location>
        <begin position="1055"/>
        <end position="1070"/>
    </location>
</feature>
<feature type="region of interest" description="Disordered" evidence="2">
    <location>
        <begin position="1233"/>
        <end position="1279"/>
    </location>
</feature>
<feature type="region of interest" description="Disordered" evidence="2">
    <location>
        <begin position="1330"/>
        <end position="1364"/>
    </location>
</feature>
<feature type="region of interest" description="Disordered" evidence="2">
    <location>
        <begin position="212"/>
        <end position="342"/>
    </location>
</feature>
<feature type="compositionally biased region" description="Polar residues" evidence="2">
    <location>
        <begin position="981"/>
        <end position="996"/>
    </location>
</feature>
<dbReference type="PANTHER" id="PTHR13037">
    <property type="entry name" value="FORMIN"/>
    <property type="match status" value="1"/>
</dbReference>
<feature type="region of interest" description="Disordered" evidence="2">
    <location>
        <begin position="723"/>
        <end position="751"/>
    </location>
</feature>
<feature type="compositionally biased region" description="Polar residues" evidence="2">
    <location>
        <begin position="1"/>
        <end position="16"/>
    </location>
</feature>
<gene>
    <name evidence="3" type="ORF">FA15DRAFT_665347</name>
</gene>